<gene>
    <name evidence="2" type="ORF">NOO_LOCUS13789</name>
</gene>
<evidence type="ECO:0000313" key="3">
    <source>
        <dbReference type="Proteomes" id="UP000271087"/>
    </source>
</evidence>
<sequence length="54" mass="5947">MTLRRLCTVGPQLYRLKLVHLLSPSATTIFRCSSSSTTSNDDKLSTLPPGLQKL</sequence>
<accession>A0A182F026</accession>
<dbReference type="WBParaSite" id="nOo.2.0.1.t13789-RA">
    <property type="protein sequence ID" value="nOo.2.0.1.t13789-RA"/>
    <property type="gene ID" value="nOo.2.0.1.g13789"/>
</dbReference>
<feature type="region of interest" description="Disordered" evidence="1">
    <location>
        <begin position="32"/>
        <end position="54"/>
    </location>
</feature>
<evidence type="ECO:0000256" key="1">
    <source>
        <dbReference type="SAM" id="MobiDB-lite"/>
    </source>
</evidence>
<protein>
    <submittedName>
        <fullName evidence="2 4">Uncharacterized protein</fullName>
    </submittedName>
</protein>
<evidence type="ECO:0000313" key="4">
    <source>
        <dbReference type="WBParaSite" id="nOo.2.0.1.t13789-RA"/>
    </source>
</evidence>
<dbReference type="Proteomes" id="UP000271087">
    <property type="component" value="Unassembled WGS sequence"/>
</dbReference>
<dbReference type="EMBL" id="UYRW01018860">
    <property type="protein sequence ID" value="VDN05539.1"/>
    <property type="molecule type" value="Genomic_DNA"/>
</dbReference>
<name>A0A182F026_ONCOC</name>
<dbReference type="OrthoDB" id="10366836at2759"/>
<reference evidence="2 3" key="2">
    <citation type="submission" date="2018-08" db="EMBL/GenBank/DDBJ databases">
        <authorList>
            <person name="Laetsch R D."/>
            <person name="Stevens L."/>
            <person name="Kumar S."/>
            <person name="Blaxter L. M."/>
        </authorList>
    </citation>
    <scope>NUCLEOTIDE SEQUENCE [LARGE SCALE GENOMIC DNA]</scope>
</reference>
<keyword evidence="3" id="KW-1185">Reference proteome</keyword>
<dbReference type="AlphaFoldDB" id="A0A182F026"/>
<proteinExistence type="predicted"/>
<evidence type="ECO:0000313" key="2">
    <source>
        <dbReference type="EMBL" id="VDN05539.1"/>
    </source>
</evidence>
<reference evidence="4" key="1">
    <citation type="submission" date="2016-06" db="UniProtKB">
        <authorList>
            <consortium name="WormBaseParasite"/>
        </authorList>
    </citation>
    <scope>IDENTIFICATION</scope>
</reference>
<dbReference type="STRING" id="42157.A0A182F026"/>
<organism evidence="4">
    <name type="scientific">Onchocerca ochengi</name>
    <name type="common">Filarial nematode worm</name>
    <dbReference type="NCBI Taxonomy" id="42157"/>
    <lineage>
        <taxon>Eukaryota</taxon>
        <taxon>Metazoa</taxon>
        <taxon>Ecdysozoa</taxon>
        <taxon>Nematoda</taxon>
        <taxon>Chromadorea</taxon>
        <taxon>Rhabditida</taxon>
        <taxon>Spirurina</taxon>
        <taxon>Spiruromorpha</taxon>
        <taxon>Filarioidea</taxon>
        <taxon>Onchocercidae</taxon>
        <taxon>Onchocerca</taxon>
    </lineage>
</organism>